<proteinExistence type="inferred from homology"/>
<dbReference type="OrthoDB" id="1899680at2"/>
<dbReference type="AlphaFoldDB" id="A0A285D2J6"/>
<protein>
    <submittedName>
        <fullName evidence="9">Uncharacterized membrane protein YcaP</fullName>
    </submittedName>
</protein>
<keyword evidence="3" id="KW-1003">Cell membrane</keyword>
<dbReference type="Pfam" id="PF04239">
    <property type="entry name" value="DUF421"/>
    <property type="match status" value="1"/>
</dbReference>
<feature type="transmembrane region" description="Helical" evidence="7">
    <location>
        <begin position="15"/>
        <end position="34"/>
    </location>
</feature>
<keyword evidence="10" id="KW-1185">Reference proteome</keyword>
<reference evidence="9 10" key="1">
    <citation type="submission" date="2017-08" db="EMBL/GenBank/DDBJ databases">
        <authorList>
            <person name="de Groot N.N."/>
        </authorList>
    </citation>
    <scope>NUCLEOTIDE SEQUENCE [LARGE SCALE GENOMIC DNA]</scope>
    <source>
        <strain evidence="9 10">JC228</strain>
    </source>
</reference>
<comment type="subcellular location">
    <subcellularLocation>
        <location evidence="1">Cell membrane</location>
        <topology evidence="1">Multi-pass membrane protein</topology>
    </subcellularLocation>
</comment>
<dbReference type="Proteomes" id="UP000219546">
    <property type="component" value="Unassembled WGS sequence"/>
</dbReference>
<evidence type="ECO:0000256" key="5">
    <source>
        <dbReference type="ARBA" id="ARBA00022989"/>
    </source>
</evidence>
<dbReference type="InterPro" id="IPR023090">
    <property type="entry name" value="UPF0702_alpha/beta_dom_sf"/>
</dbReference>
<evidence type="ECO:0000256" key="2">
    <source>
        <dbReference type="ARBA" id="ARBA00006448"/>
    </source>
</evidence>
<keyword evidence="4 7" id="KW-0812">Transmembrane</keyword>
<name>A0A285D2J6_9BACI</name>
<accession>A0A285D2J6</accession>
<feature type="transmembrane region" description="Helical" evidence="7">
    <location>
        <begin position="41"/>
        <end position="57"/>
    </location>
</feature>
<dbReference type="RefSeq" id="WP_097159728.1">
    <property type="nucleotide sequence ID" value="NZ_JBEPMQ010000008.1"/>
</dbReference>
<organism evidence="9 10">
    <name type="scientific">Bacillus oleivorans</name>
    <dbReference type="NCBI Taxonomy" id="1448271"/>
    <lineage>
        <taxon>Bacteria</taxon>
        <taxon>Bacillati</taxon>
        <taxon>Bacillota</taxon>
        <taxon>Bacilli</taxon>
        <taxon>Bacillales</taxon>
        <taxon>Bacillaceae</taxon>
        <taxon>Bacillus</taxon>
    </lineage>
</organism>
<evidence type="ECO:0000256" key="4">
    <source>
        <dbReference type="ARBA" id="ARBA00022692"/>
    </source>
</evidence>
<evidence type="ECO:0000313" key="10">
    <source>
        <dbReference type="Proteomes" id="UP000219546"/>
    </source>
</evidence>
<evidence type="ECO:0000259" key="8">
    <source>
        <dbReference type="Pfam" id="PF04239"/>
    </source>
</evidence>
<gene>
    <name evidence="9" type="ORF">SAMN05877753_10890</name>
</gene>
<dbReference type="Gene3D" id="3.30.240.20">
    <property type="entry name" value="bsu07140 like domains"/>
    <property type="match status" value="2"/>
</dbReference>
<evidence type="ECO:0000256" key="6">
    <source>
        <dbReference type="ARBA" id="ARBA00023136"/>
    </source>
</evidence>
<keyword evidence="5 7" id="KW-1133">Transmembrane helix</keyword>
<feature type="domain" description="YetF C-terminal" evidence="8">
    <location>
        <begin position="90"/>
        <end position="222"/>
    </location>
</feature>
<keyword evidence="6 7" id="KW-0472">Membrane</keyword>
<dbReference type="EMBL" id="OAOP01000008">
    <property type="protein sequence ID" value="SNX74002.1"/>
    <property type="molecule type" value="Genomic_DNA"/>
</dbReference>
<dbReference type="GO" id="GO:0005886">
    <property type="term" value="C:plasma membrane"/>
    <property type="evidence" value="ECO:0007669"/>
    <property type="project" value="UniProtKB-SubCell"/>
</dbReference>
<feature type="transmembrane region" description="Helical" evidence="7">
    <location>
        <begin position="69"/>
        <end position="89"/>
    </location>
</feature>
<evidence type="ECO:0000256" key="3">
    <source>
        <dbReference type="ARBA" id="ARBA00022475"/>
    </source>
</evidence>
<sequence length="235" mass="27052">MDFLFSQDNLTSFDWILRAVFAFAFMLIVAKLMGQRSTSQWGLLDFVVVMLLGNILAHPLSDSHLGLKGSFITVSIVALLYILMLFLTLKSPKIRHYFDPAPMPLIKNGELLYPNLKKARVTIDHLLSELRKEKVDDAKKVALALWEPGGKISIFLYPQYEPATKQDINMLPKPFYFPRPIIKEGKIDHHELQILGKDTNWLQKELQSKFNTLPHQVLLATLDEKNTIKIFLYKE</sequence>
<evidence type="ECO:0000256" key="7">
    <source>
        <dbReference type="SAM" id="Phobius"/>
    </source>
</evidence>
<evidence type="ECO:0000313" key="9">
    <source>
        <dbReference type="EMBL" id="SNX74002.1"/>
    </source>
</evidence>
<comment type="similarity">
    <text evidence="2">Belongs to the UPF0702 family.</text>
</comment>
<dbReference type="InterPro" id="IPR007353">
    <property type="entry name" value="DUF421"/>
</dbReference>
<dbReference type="PANTHER" id="PTHR34582:SF5">
    <property type="entry name" value="UPF0702 TRANSMEMBRANE PROTEIN YETF"/>
    <property type="match status" value="1"/>
</dbReference>
<dbReference type="PANTHER" id="PTHR34582">
    <property type="entry name" value="UPF0702 TRANSMEMBRANE PROTEIN YCAP"/>
    <property type="match status" value="1"/>
</dbReference>
<evidence type="ECO:0000256" key="1">
    <source>
        <dbReference type="ARBA" id="ARBA00004651"/>
    </source>
</evidence>